<evidence type="ECO:0000256" key="1">
    <source>
        <dbReference type="ARBA" id="ARBA00022723"/>
    </source>
</evidence>
<evidence type="ECO:0000256" key="3">
    <source>
        <dbReference type="ARBA" id="ARBA00022833"/>
    </source>
</evidence>
<dbReference type="InterPro" id="IPR051834">
    <property type="entry name" value="RING_finger_E3_ligase"/>
</dbReference>
<evidence type="ECO:0000259" key="5">
    <source>
        <dbReference type="PROSITE" id="PS50089"/>
    </source>
</evidence>
<dbReference type="PANTHER" id="PTHR45931:SF16">
    <property type="entry name" value="RING_U-BOX SUPERFAMILY PROTEIN"/>
    <property type="match status" value="1"/>
</dbReference>
<proteinExistence type="predicted"/>
<protein>
    <submittedName>
        <fullName evidence="6">RING finger protein</fullName>
    </submittedName>
</protein>
<dbReference type="PROSITE" id="PS50089">
    <property type="entry name" value="ZF_RING_2"/>
    <property type="match status" value="1"/>
</dbReference>
<reference evidence="6" key="1">
    <citation type="journal article" date="2017" name="Science">
        <title>Giant viruses with an expanded complement of translation system components.</title>
        <authorList>
            <person name="Schulz F."/>
            <person name="Yutin N."/>
            <person name="Ivanova N.N."/>
            <person name="Ortega D.R."/>
            <person name="Lee T.K."/>
            <person name="Vierheilig J."/>
            <person name="Daims H."/>
            <person name="Horn M."/>
            <person name="Wagner M."/>
            <person name="Jensen G.J."/>
            <person name="Kyrpides N.C."/>
            <person name="Koonin E.V."/>
            <person name="Woyke T."/>
        </authorList>
    </citation>
    <scope>NUCLEOTIDE SEQUENCE</scope>
    <source>
        <strain evidence="6">KNV1</strain>
    </source>
</reference>
<dbReference type="Pfam" id="PF13639">
    <property type="entry name" value="zf-RING_2"/>
    <property type="match status" value="1"/>
</dbReference>
<dbReference type="PANTHER" id="PTHR45931">
    <property type="entry name" value="SI:CH211-59O9.10"/>
    <property type="match status" value="1"/>
</dbReference>
<evidence type="ECO:0000313" key="6">
    <source>
        <dbReference type="EMBL" id="ARF11766.1"/>
    </source>
</evidence>
<dbReference type="Gene3D" id="3.30.40.10">
    <property type="entry name" value="Zinc/RING finger domain, C3HC4 (zinc finger)"/>
    <property type="match status" value="1"/>
</dbReference>
<dbReference type="EMBL" id="KY684109">
    <property type="protein sequence ID" value="ARF11766.1"/>
    <property type="molecule type" value="Genomic_DNA"/>
</dbReference>
<dbReference type="GO" id="GO:0006511">
    <property type="term" value="P:ubiquitin-dependent protein catabolic process"/>
    <property type="evidence" value="ECO:0007669"/>
    <property type="project" value="TreeGrafter"/>
</dbReference>
<keyword evidence="3" id="KW-0862">Zinc</keyword>
<dbReference type="InterPro" id="IPR001841">
    <property type="entry name" value="Znf_RING"/>
</dbReference>
<dbReference type="CDD" id="cd16448">
    <property type="entry name" value="RING-H2"/>
    <property type="match status" value="1"/>
</dbReference>
<accession>A0A1V0SJ63</accession>
<sequence length="304" mass="34480">MDDIAYALRIQANDNGIFDEEIIQDIINAYKNNNQILMDELLGSHQDDDDFPDFEPTNDNDIDPDEIYRPAVFSQGLYHNLLQTIASSNMLNNNLFSQRMGPIHNLLSQINLNEIIDTVSNSHHINLDQISEDLFRIHLSGQNNNEDDENMDHNQQQAGFSFSNGPGGFLSVIPGGFYSLNGIDYTNDNITINGIANQINDFLGAMGNMANQYIDVPVTLTDKALDKIKDLTYKELKEKQPNLDLDEKCAICLALLSEDSDNFKYNCLPCKHSYHSECIKQYLKDYDYHCPICKEECGEHVAKI</sequence>
<evidence type="ECO:0000256" key="4">
    <source>
        <dbReference type="PROSITE-ProRule" id="PRU00175"/>
    </source>
</evidence>
<organism evidence="6">
    <name type="scientific">Klosneuvirus KNV1</name>
    <dbReference type="NCBI Taxonomy" id="1977640"/>
    <lineage>
        <taxon>Viruses</taxon>
        <taxon>Varidnaviria</taxon>
        <taxon>Bamfordvirae</taxon>
        <taxon>Nucleocytoviricota</taxon>
        <taxon>Megaviricetes</taxon>
        <taxon>Imitervirales</taxon>
        <taxon>Mimiviridae</taxon>
        <taxon>Klosneuvirinae</taxon>
        <taxon>Klosneuvirus</taxon>
    </lineage>
</organism>
<dbReference type="SUPFAM" id="SSF57850">
    <property type="entry name" value="RING/U-box"/>
    <property type="match status" value="1"/>
</dbReference>
<evidence type="ECO:0000256" key="2">
    <source>
        <dbReference type="ARBA" id="ARBA00022771"/>
    </source>
</evidence>
<keyword evidence="1" id="KW-0479">Metal-binding</keyword>
<name>A0A1V0SJ63_9VIRU</name>
<dbReference type="GO" id="GO:0061630">
    <property type="term" value="F:ubiquitin protein ligase activity"/>
    <property type="evidence" value="ECO:0007669"/>
    <property type="project" value="TreeGrafter"/>
</dbReference>
<dbReference type="InterPro" id="IPR013083">
    <property type="entry name" value="Znf_RING/FYVE/PHD"/>
</dbReference>
<dbReference type="SMART" id="SM00184">
    <property type="entry name" value="RING"/>
    <property type="match status" value="1"/>
</dbReference>
<dbReference type="GO" id="GO:0008270">
    <property type="term" value="F:zinc ion binding"/>
    <property type="evidence" value="ECO:0007669"/>
    <property type="project" value="UniProtKB-KW"/>
</dbReference>
<gene>
    <name evidence="6" type="ORF">Klosneuvirus_2_202</name>
</gene>
<keyword evidence="2 4" id="KW-0863">Zinc-finger</keyword>
<feature type="domain" description="RING-type" evidence="5">
    <location>
        <begin position="249"/>
        <end position="294"/>
    </location>
</feature>